<sequence>MTGRLLAGRYELAEPLGKGGMGEVWSGHDRSLGGRRVAVKLLNADRLASLSGTSDPEELRRRFLREARVTARIDHPGLVAVHDAGQEGEVLFLVMQLVDGCGLGDHLAEHDPYPWPWAAAVLAQLCSALAAVHTVRIVHRDLKPGNVMIRPDGRATVLDLGIAAVRGDGEDTRLTRTGTLLGTPVYMAPEQAVGDVPVGPGADLYALGAIGYELLTGRVPFTAPNAAGLLYKKLHEEPVPVARLRPDAPPQLAALIHHLLARAPQDRPADAHQVFAVLAPLLPPPAGHAPGADGGAGGGAGGAPLDPTRPFRHPMAPWPAPRPREPDLSTALEEIKHLLALGQYPQVAGLLSRTLPVAVGRYGEGSAVVRSLRKQYAATLLDIGRYAEALPEIQRLAHEFTLENGPHDAVVRQLRADEQLCLQQLGHAP</sequence>
<evidence type="ECO:0000313" key="11">
    <source>
        <dbReference type="Proteomes" id="UP001183615"/>
    </source>
</evidence>
<dbReference type="Gene3D" id="1.10.510.10">
    <property type="entry name" value="Transferase(Phosphotransferase) domain 1"/>
    <property type="match status" value="1"/>
</dbReference>
<protein>
    <recommendedName>
        <fullName evidence="1">non-specific serine/threonine protein kinase</fullName>
        <ecNumber evidence="1">2.7.11.1</ecNumber>
    </recommendedName>
</protein>
<feature type="binding site" evidence="7">
    <location>
        <position position="40"/>
    </location>
    <ligand>
        <name>ATP</name>
        <dbReference type="ChEBI" id="CHEBI:30616"/>
    </ligand>
</feature>
<evidence type="ECO:0000313" key="10">
    <source>
        <dbReference type="EMBL" id="MDT0441682.1"/>
    </source>
</evidence>
<proteinExistence type="predicted"/>
<keyword evidence="3 10" id="KW-0808">Transferase</keyword>
<evidence type="ECO:0000256" key="2">
    <source>
        <dbReference type="ARBA" id="ARBA00022527"/>
    </source>
</evidence>
<evidence type="ECO:0000256" key="3">
    <source>
        <dbReference type="ARBA" id="ARBA00022679"/>
    </source>
</evidence>
<evidence type="ECO:0000256" key="5">
    <source>
        <dbReference type="ARBA" id="ARBA00022777"/>
    </source>
</evidence>
<dbReference type="InterPro" id="IPR017441">
    <property type="entry name" value="Protein_kinase_ATP_BS"/>
</dbReference>
<dbReference type="InterPro" id="IPR011009">
    <property type="entry name" value="Kinase-like_dom_sf"/>
</dbReference>
<comment type="caution">
    <text evidence="10">The sequence shown here is derived from an EMBL/GenBank/DDBJ whole genome shotgun (WGS) entry which is preliminary data.</text>
</comment>
<evidence type="ECO:0000256" key="4">
    <source>
        <dbReference type="ARBA" id="ARBA00022741"/>
    </source>
</evidence>
<dbReference type="GO" id="GO:0004674">
    <property type="term" value="F:protein serine/threonine kinase activity"/>
    <property type="evidence" value="ECO:0007669"/>
    <property type="project" value="UniProtKB-EC"/>
</dbReference>
<dbReference type="PANTHER" id="PTHR43289:SF6">
    <property type="entry name" value="SERINE_THREONINE-PROTEIN KINASE NEKL-3"/>
    <property type="match status" value="1"/>
</dbReference>
<dbReference type="EC" id="2.7.11.1" evidence="1"/>
<keyword evidence="2" id="KW-0723">Serine/threonine-protein kinase</keyword>
<dbReference type="SMART" id="SM00220">
    <property type="entry name" value="S_TKc"/>
    <property type="match status" value="1"/>
</dbReference>
<dbReference type="EMBL" id="JAVREV010000002">
    <property type="protein sequence ID" value="MDT0441682.1"/>
    <property type="molecule type" value="Genomic_DNA"/>
</dbReference>
<gene>
    <name evidence="10" type="ORF">RM779_03585</name>
</gene>
<reference evidence="11" key="1">
    <citation type="submission" date="2023-07" db="EMBL/GenBank/DDBJ databases">
        <title>30 novel species of actinomycetes from the DSMZ collection.</title>
        <authorList>
            <person name="Nouioui I."/>
        </authorList>
    </citation>
    <scope>NUCLEOTIDE SEQUENCE [LARGE SCALE GENOMIC DNA]</scope>
    <source>
        <strain evidence="11">DSM 41886</strain>
    </source>
</reference>
<keyword evidence="11" id="KW-1185">Reference proteome</keyword>
<dbReference type="PROSITE" id="PS00107">
    <property type="entry name" value="PROTEIN_KINASE_ATP"/>
    <property type="match status" value="1"/>
</dbReference>
<dbReference type="PROSITE" id="PS50011">
    <property type="entry name" value="PROTEIN_KINASE_DOM"/>
    <property type="match status" value="1"/>
</dbReference>
<dbReference type="InterPro" id="IPR000719">
    <property type="entry name" value="Prot_kinase_dom"/>
</dbReference>
<dbReference type="Proteomes" id="UP001183615">
    <property type="component" value="Unassembled WGS sequence"/>
</dbReference>
<feature type="region of interest" description="Disordered" evidence="8">
    <location>
        <begin position="286"/>
        <end position="324"/>
    </location>
</feature>
<dbReference type="CDD" id="cd14014">
    <property type="entry name" value="STKc_PknB_like"/>
    <property type="match status" value="1"/>
</dbReference>
<keyword evidence="5 10" id="KW-0418">Kinase</keyword>
<feature type="domain" description="Protein kinase" evidence="9">
    <location>
        <begin position="10"/>
        <end position="282"/>
    </location>
</feature>
<evidence type="ECO:0000256" key="7">
    <source>
        <dbReference type="PROSITE-ProRule" id="PRU10141"/>
    </source>
</evidence>
<dbReference type="PANTHER" id="PTHR43289">
    <property type="entry name" value="MITOGEN-ACTIVATED PROTEIN KINASE KINASE KINASE 20-RELATED"/>
    <property type="match status" value="1"/>
</dbReference>
<evidence type="ECO:0000256" key="1">
    <source>
        <dbReference type="ARBA" id="ARBA00012513"/>
    </source>
</evidence>
<evidence type="ECO:0000259" key="9">
    <source>
        <dbReference type="PROSITE" id="PS50011"/>
    </source>
</evidence>
<dbReference type="SUPFAM" id="SSF56112">
    <property type="entry name" value="Protein kinase-like (PK-like)"/>
    <property type="match status" value="1"/>
</dbReference>
<name>A0ABU2RYI1_9ACTN</name>
<evidence type="ECO:0000256" key="6">
    <source>
        <dbReference type="ARBA" id="ARBA00022840"/>
    </source>
</evidence>
<dbReference type="InterPro" id="IPR008271">
    <property type="entry name" value="Ser/Thr_kinase_AS"/>
</dbReference>
<dbReference type="RefSeq" id="WP_311615686.1">
    <property type="nucleotide sequence ID" value="NZ_JAVREV010000002.1"/>
</dbReference>
<evidence type="ECO:0000256" key="8">
    <source>
        <dbReference type="SAM" id="MobiDB-lite"/>
    </source>
</evidence>
<feature type="compositionally biased region" description="Gly residues" evidence="8">
    <location>
        <begin position="292"/>
        <end position="302"/>
    </location>
</feature>
<dbReference type="Pfam" id="PF00069">
    <property type="entry name" value="Pkinase"/>
    <property type="match status" value="1"/>
</dbReference>
<accession>A0ABU2RYI1</accession>
<keyword evidence="6 7" id="KW-0067">ATP-binding</keyword>
<organism evidence="10 11">
    <name type="scientific">Streptomyces johnsoniae</name>
    <dbReference type="NCBI Taxonomy" id="3075532"/>
    <lineage>
        <taxon>Bacteria</taxon>
        <taxon>Bacillati</taxon>
        <taxon>Actinomycetota</taxon>
        <taxon>Actinomycetes</taxon>
        <taxon>Kitasatosporales</taxon>
        <taxon>Streptomycetaceae</taxon>
        <taxon>Streptomyces</taxon>
    </lineage>
</organism>
<dbReference type="PROSITE" id="PS00108">
    <property type="entry name" value="PROTEIN_KINASE_ST"/>
    <property type="match status" value="1"/>
</dbReference>
<dbReference type="Gene3D" id="3.30.200.20">
    <property type="entry name" value="Phosphorylase Kinase, domain 1"/>
    <property type="match status" value="1"/>
</dbReference>
<keyword evidence="4 7" id="KW-0547">Nucleotide-binding</keyword>